<dbReference type="GO" id="GO:0005737">
    <property type="term" value="C:cytoplasm"/>
    <property type="evidence" value="ECO:0000318"/>
    <property type="project" value="GO_Central"/>
</dbReference>
<feature type="region of interest" description="Disordered" evidence="7">
    <location>
        <begin position="543"/>
        <end position="572"/>
    </location>
</feature>
<dbReference type="PROSITE" id="PS00109">
    <property type="entry name" value="PROTEIN_KINASE_TYR"/>
    <property type="match status" value="1"/>
</dbReference>
<dbReference type="InterPro" id="IPR000719">
    <property type="entry name" value="Prot_kinase_dom"/>
</dbReference>
<dbReference type="Gene3D" id="3.30.200.20">
    <property type="entry name" value="Phosphorylase Kinase, domain 1"/>
    <property type="match status" value="1"/>
</dbReference>
<dbReference type="PROSITE" id="PS00678">
    <property type="entry name" value="WD_REPEATS_1"/>
    <property type="match status" value="2"/>
</dbReference>
<evidence type="ECO:0000256" key="2">
    <source>
        <dbReference type="ARBA" id="ARBA00022737"/>
    </source>
</evidence>
<name>F0ZYU2_DICPU</name>
<dbReference type="GO" id="GO:0007165">
    <property type="term" value="P:signal transduction"/>
    <property type="evidence" value="ECO:0000318"/>
    <property type="project" value="GO_Central"/>
</dbReference>
<organism evidence="9 10">
    <name type="scientific">Dictyostelium purpureum</name>
    <name type="common">Slime mold</name>
    <dbReference type="NCBI Taxonomy" id="5786"/>
    <lineage>
        <taxon>Eukaryota</taxon>
        <taxon>Amoebozoa</taxon>
        <taxon>Evosea</taxon>
        <taxon>Eumycetozoa</taxon>
        <taxon>Dictyostelia</taxon>
        <taxon>Dictyosteliales</taxon>
        <taxon>Dictyosteliaceae</taxon>
        <taxon>Dictyostelium</taxon>
    </lineage>
</organism>
<dbReference type="Gene3D" id="2.130.10.10">
    <property type="entry name" value="YVTN repeat-like/Quinoprotein amine dehydrogenase"/>
    <property type="match status" value="1"/>
</dbReference>
<dbReference type="InParanoid" id="F0ZYU2"/>
<evidence type="ECO:0000256" key="1">
    <source>
        <dbReference type="ARBA" id="ARBA00022574"/>
    </source>
</evidence>
<keyword evidence="10" id="KW-1185">Reference proteome</keyword>
<evidence type="ECO:0000256" key="3">
    <source>
        <dbReference type="ARBA" id="ARBA00022741"/>
    </source>
</evidence>
<evidence type="ECO:0000313" key="10">
    <source>
        <dbReference type="Proteomes" id="UP000001064"/>
    </source>
</evidence>
<feature type="compositionally biased region" description="Low complexity" evidence="7">
    <location>
        <begin position="471"/>
        <end position="487"/>
    </location>
</feature>
<dbReference type="FunCoup" id="F0ZYU2">
    <property type="interactions" value="481"/>
</dbReference>
<dbReference type="Pfam" id="PF00400">
    <property type="entry name" value="WD40"/>
    <property type="match status" value="2"/>
</dbReference>
<dbReference type="PROSITE" id="PS50082">
    <property type="entry name" value="WD_REPEATS_2"/>
    <property type="match status" value="2"/>
</dbReference>
<dbReference type="PROSITE" id="PS50011">
    <property type="entry name" value="PROTEIN_KINASE_DOM"/>
    <property type="match status" value="1"/>
</dbReference>
<dbReference type="InterPro" id="IPR036322">
    <property type="entry name" value="WD40_repeat_dom_sf"/>
</dbReference>
<dbReference type="InterPro" id="IPR001245">
    <property type="entry name" value="Ser-Thr/Tyr_kinase_cat_dom"/>
</dbReference>
<dbReference type="InterPro" id="IPR051681">
    <property type="entry name" value="Ser/Thr_Kinases-Pseudokinases"/>
</dbReference>
<dbReference type="CDD" id="cd13999">
    <property type="entry name" value="STKc_MAP3K-like"/>
    <property type="match status" value="1"/>
</dbReference>
<dbReference type="SMART" id="SM00320">
    <property type="entry name" value="WD40"/>
    <property type="match status" value="4"/>
</dbReference>
<dbReference type="InterPro" id="IPR008266">
    <property type="entry name" value="Tyr_kinase_AS"/>
</dbReference>
<dbReference type="VEuPathDB" id="AmoebaDB:DICPUDRAFT_4928"/>
<dbReference type="SUPFAM" id="SSF50978">
    <property type="entry name" value="WD40 repeat-like"/>
    <property type="match status" value="1"/>
</dbReference>
<dbReference type="PANTHER" id="PTHR44329">
    <property type="entry name" value="SERINE/THREONINE-PROTEIN KINASE TNNI3K-RELATED"/>
    <property type="match status" value="1"/>
</dbReference>
<dbReference type="Pfam" id="PF07714">
    <property type="entry name" value="PK_Tyr_Ser-Thr"/>
    <property type="match status" value="1"/>
</dbReference>
<dbReference type="Proteomes" id="UP000001064">
    <property type="component" value="Unassembled WGS sequence"/>
</dbReference>
<dbReference type="InterPro" id="IPR015943">
    <property type="entry name" value="WD40/YVTN_repeat-like_dom_sf"/>
</dbReference>
<dbReference type="InterPro" id="IPR020472">
    <property type="entry name" value="WD40_PAC1"/>
</dbReference>
<dbReference type="InterPro" id="IPR017441">
    <property type="entry name" value="Protein_kinase_ATP_BS"/>
</dbReference>
<feature type="binding site" evidence="6">
    <location>
        <position position="189"/>
    </location>
    <ligand>
        <name>ATP</name>
        <dbReference type="ChEBI" id="CHEBI:30616"/>
    </ligand>
</feature>
<feature type="non-terminal residue" evidence="9">
    <location>
        <position position="1"/>
    </location>
</feature>
<dbReference type="EMBL" id="GL871293">
    <property type="protein sequence ID" value="EGC30878.1"/>
    <property type="molecule type" value="Genomic_DNA"/>
</dbReference>
<dbReference type="PROSITE" id="PS00107">
    <property type="entry name" value="PROTEIN_KINASE_ATP"/>
    <property type="match status" value="1"/>
</dbReference>
<keyword evidence="2" id="KW-0677">Repeat</keyword>
<evidence type="ECO:0000313" key="9">
    <source>
        <dbReference type="EMBL" id="EGC30878.1"/>
    </source>
</evidence>
<dbReference type="OMA" id="SLAWMAP"/>
<feature type="repeat" description="WD" evidence="5">
    <location>
        <begin position="732"/>
        <end position="755"/>
    </location>
</feature>
<proteinExistence type="predicted"/>
<evidence type="ECO:0000259" key="8">
    <source>
        <dbReference type="PROSITE" id="PS50011"/>
    </source>
</evidence>
<feature type="repeat" description="WD" evidence="5">
    <location>
        <begin position="681"/>
        <end position="713"/>
    </location>
</feature>
<dbReference type="GeneID" id="10508469"/>
<keyword evidence="4 6" id="KW-0067">ATP-binding</keyword>
<dbReference type="Gene3D" id="1.10.510.10">
    <property type="entry name" value="Transferase(Phosphotransferase) domain 1"/>
    <property type="match status" value="1"/>
</dbReference>
<dbReference type="InterPro" id="IPR011009">
    <property type="entry name" value="Kinase-like_dom_sf"/>
</dbReference>
<feature type="compositionally biased region" description="Polar residues" evidence="7">
    <location>
        <begin position="544"/>
        <end position="556"/>
    </location>
</feature>
<dbReference type="SUPFAM" id="SSF56112">
    <property type="entry name" value="Protein kinase-like (PK-like)"/>
    <property type="match status" value="1"/>
</dbReference>
<keyword evidence="1 5" id="KW-0853">WD repeat</keyword>
<reference evidence="10" key="1">
    <citation type="journal article" date="2011" name="Genome Biol.">
        <title>Comparative genomics of the social amoebae Dictyostelium discoideum and Dictyostelium purpureum.</title>
        <authorList>
            <consortium name="US DOE Joint Genome Institute (JGI-PGF)"/>
            <person name="Sucgang R."/>
            <person name="Kuo A."/>
            <person name="Tian X."/>
            <person name="Salerno W."/>
            <person name="Parikh A."/>
            <person name="Feasley C.L."/>
            <person name="Dalin E."/>
            <person name="Tu H."/>
            <person name="Huang E."/>
            <person name="Barry K."/>
            <person name="Lindquist E."/>
            <person name="Shapiro H."/>
            <person name="Bruce D."/>
            <person name="Schmutz J."/>
            <person name="Salamov A."/>
            <person name="Fey P."/>
            <person name="Gaudet P."/>
            <person name="Anjard C."/>
            <person name="Babu M.M."/>
            <person name="Basu S."/>
            <person name="Bushmanova Y."/>
            <person name="van der Wel H."/>
            <person name="Katoh-Kurasawa M."/>
            <person name="Dinh C."/>
            <person name="Coutinho P.M."/>
            <person name="Saito T."/>
            <person name="Elias M."/>
            <person name="Schaap P."/>
            <person name="Kay R.R."/>
            <person name="Henrissat B."/>
            <person name="Eichinger L."/>
            <person name="Rivero F."/>
            <person name="Putnam N.H."/>
            <person name="West C.M."/>
            <person name="Loomis W.F."/>
            <person name="Chisholm R.L."/>
            <person name="Shaulsky G."/>
            <person name="Strassmann J.E."/>
            <person name="Queller D.C."/>
            <person name="Kuspa A."/>
            <person name="Grigoriev I.V."/>
        </authorList>
    </citation>
    <scope>NUCLEOTIDE SEQUENCE [LARGE SCALE GENOMIC DNA]</scope>
    <source>
        <strain evidence="10">QSDP1</strain>
    </source>
</reference>
<dbReference type="GO" id="GO:0004672">
    <property type="term" value="F:protein kinase activity"/>
    <property type="evidence" value="ECO:0000318"/>
    <property type="project" value="GO_Central"/>
</dbReference>
<evidence type="ECO:0000256" key="6">
    <source>
        <dbReference type="PROSITE-ProRule" id="PRU10141"/>
    </source>
</evidence>
<feature type="domain" description="Protein kinase" evidence="8">
    <location>
        <begin position="161"/>
        <end position="448"/>
    </location>
</feature>
<gene>
    <name evidence="9" type="ORF">DICPUDRAFT_4928</name>
</gene>
<evidence type="ECO:0000256" key="7">
    <source>
        <dbReference type="SAM" id="MobiDB-lite"/>
    </source>
</evidence>
<dbReference type="eggNOG" id="KOG0192">
    <property type="taxonomic scope" value="Eukaryota"/>
</dbReference>
<dbReference type="PRINTS" id="PR00320">
    <property type="entry name" value="GPROTEINBRPT"/>
</dbReference>
<dbReference type="AlphaFoldDB" id="F0ZYU2"/>
<accession>F0ZYU2</accession>
<feature type="region of interest" description="Disordered" evidence="7">
    <location>
        <begin position="467"/>
        <end position="498"/>
    </location>
</feature>
<dbReference type="PRINTS" id="PR00109">
    <property type="entry name" value="TYRKINASE"/>
</dbReference>
<dbReference type="InterPro" id="IPR001680">
    <property type="entry name" value="WD40_rpt"/>
</dbReference>
<dbReference type="OrthoDB" id="4062651at2759"/>
<dbReference type="InterPro" id="IPR019775">
    <property type="entry name" value="WD40_repeat_CS"/>
</dbReference>
<protein>
    <recommendedName>
        <fullName evidence="8">Protein kinase domain-containing protein</fullName>
    </recommendedName>
</protein>
<dbReference type="STRING" id="5786.F0ZYU2"/>
<evidence type="ECO:0000256" key="5">
    <source>
        <dbReference type="PROSITE-ProRule" id="PRU00221"/>
    </source>
</evidence>
<dbReference type="RefSeq" id="XP_003292583.1">
    <property type="nucleotide sequence ID" value="XM_003292535.1"/>
</dbReference>
<evidence type="ECO:0000256" key="4">
    <source>
        <dbReference type="ARBA" id="ARBA00022840"/>
    </source>
</evidence>
<feature type="non-terminal residue" evidence="9">
    <location>
        <position position="898"/>
    </location>
</feature>
<keyword evidence="3 6" id="KW-0547">Nucleotide-binding</keyword>
<dbReference type="KEGG" id="dpp:DICPUDRAFT_4928"/>
<feature type="compositionally biased region" description="Low complexity" evidence="7">
    <location>
        <begin position="557"/>
        <end position="572"/>
    </location>
</feature>
<sequence length="898" mass="102311">DTSCDNEGDDGKKNKMKTSIDMGCYINSSIVVNNNNGDEEIYEGDTDIEVSDCDQSFSTQQECDQPDEFAPTQVLDDDSYEPQQFYRSDSMSRFNGVSSNRLDENVDKNINKIFNSQSFINDSNNSVNNNNNNNNNNQINFRQLVKLKSTLKNYEIPYKELIMEKEIGKGFFGKVYKARWRGKSVAIKKITLTRFRDLSEQEIFDKELSIMSKLCHSKCVMFIGACSLDTSNKCIVMEYMEGGSLRPLLNEFLENKKQREEEDYDEEWEEESDNEEFENFQKQFLVPPPLQLSIARDIAEGMNYLHTNFSDPIIHRDLTSSNILLDSKYTAKINDFGLSKELKPGPSQMTAAMGSLAWMAPECFKAEKYSQKVDIYSYAIILWELITCRDPYNGMEPLQMAFLASVEDYRLPLDDIPQYWSQLITKCWHRDPLQRPSFSEILQFLDQIEQNQDYQNLNQIYNSYKNKLKSNRNNNSNNDKSINNNRGSGSGGVGYYAKSNNGGSNNNISYSTTDIDKDIGDDSKADKLFSLNQNRQKTFIIGSPQKSTSEPTLIPSNINNNNNNNNQNNNNNNNNNICDIIKKIKFIEENKAFLISYHDNSLIKYFNIENNQFYGSLRIEKSIVDMKYQVINNKVFLAVATSNNNSISIFDLSSVESSQVLPEDHVINPIKTFHCDPTHTINSITWNSQNIITASKDKTIKIWDVENSKALSTMDHGGVNVLSIDSQSYQPLMCSGGEDGKIKLWDLRNAHCFRTFGNQPGGSNGPITSLVIRSPHTDPVLFSGSSENSTLKVWNMYSSTCLDSFRSHSKDLLDIHNNNSINRLVAFSSDGLVSFYDNNNYHINNNHINNNNEHQSDESISFIKNMTLNNIDSNNPLQSAQLISKNTIVYSSNNKLYS</sequence>
<dbReference type="GO" id="GO:0005524">
    <property type="term" value="F:ATP binding"/>
    <property type="evidence" value="ECO:0007669"/>
    <property type="project" value="UniProtKB-UniRule"/>
</dbReference>